<reference evidence="2" key="1">
    <citation type="journal article" date="2021" name="PeerJ">
        <title>Extensive microbial diversity within the chicken gut microbiome revealed by metagenomics and culture.</title>
        <authorList>
            <person name="Gilroy R."/>
            <person name="Ravi A."/>
            <person name="Getino M."/>
            <person name="Pursley I."/>
            <person name="Horton D.L."/>
            <person name="Alikhan N.F."/>
            <person name="Baker D."/>
            <person name="Gharbi K."/>
            <person name="Hall N."/>
            <person name="Watson M."/>
            <person name="Adriaenssens E.M."/>
            <person name="Foster-Nyarko E."/>
            <person name="Jarju S."/>
            <person name="Secka A."/>
            <person name="Antonio M."/>
            <person name="Oren A."/>
            <person name="Chaudhuri R.R."/>
            <person name="La Ragione R."/>
            <person name="Hildebrand F."/>
            <person name="Pallen M.J."/>
        </authorList>
    </citation>
    <scope>NUCLEOTIDE SEQUENCE</scope>
    <source>
        <strain evidence="2">CHK195-6426</strain>
    </source>
</reference>
<keyword evidence="1" id="KW-0812">Transmembrane</keyword>
<keyword evidence="1" id="KW-1133">Transmembrane helix</keyword>
<name>A0A9D1R550_9FIRM</name>
<dbReference type="Proteomes" id="UP000824265">
    <property type="component" value="Unassembled WGS sequence"/>
</dbReference>
<sequence length="80" mass="9045">MAKVQTERQARFSARTPMLAELAWRSVYSFATVGFFFYAVQKNVFYSLCVGEKIENENFQSGICATHKVPSDYKAAHAAE</sequence>
<proteinExistence type="predicted"/>
<protein>
    <submittedName>
        <fullName evidence="2">Uncharacterized protein</fullName>
    </submittedName>
</protein>
<dbReference type="EMBL" id="DXGH01000009">
    <property type="protein sequence ID" value="HIW80261.1"/>
    <property type="molecule type" value="Genomic_DNA"/>
</dbReference>
<accession>A0A9D1R550</accession>
<comment type="caution">
    <text evidence="2">The sequence shown here is derived from an EMBL/GenBank/DDBJ whole genome shotgun (WGS) entry which is preliminary data.</text>
</comment>
<keyword evidence="1" id="KW-0472">Membrane</keyword>
<organism evidence="2 3">
    <name type="scientific">Candidatus Acetatifactor stercoripullorum</name>
    <dbReference type="NCBI Taxonomy" id="2838414"/>
    <lineage>
        <taxon>Bacteria</taxon>
        <taxon>Bacillati</taxon>
        <taxon>Bacillota</taxon>
        <taxon>Clostridia</taxon>
        <taxon>Lachnospirales</taxon>
        <taxon>Lachnospiraceae</taxon>
        <taxon>Acetatifactor</taxon>
    </lineage>
</organism>
<gene>
    <name evidence="2" type="ORF">H9742_01850</name>
</gene>
<feature type="transmembrane region" description="Helical" evidence="1">
    <location>
        <begin position="22"/>
        <end position="40"/>
    </location>
</feature>
<evidence type="ECO:0000313" key="3">
    <source>
        <dbReference type="Proteomes" id="UP000824265"/>
    </source>
</evidence>
<evidence type="ECO:0000256" key="1">
    <source>
        <dbReference type="SAM" id="Phobius"/>
    </source>
</evidence>
<evidence type="ECO:0000313" key="2">
    <source>
        <dbReference type="EMBL" id="HIW80261.1"/>
    </source>
</evidence>
<dbReference type="AlphaFoldDB" id="A0A9D1R550"/>
<reference evidence="2" key="2">
    <citation type="submission" date="2021-04" db="EMBL/GenBank/DDBJ databases">
        <authorList>
            <person name="Gilroy R."/>
        </authorList>
    </citation>
    <scope>NUCLEOTIDE SEQUENCE</scope>
    <source>
        <strain evidence="2">CHK195-6426</strain>
    </source>
</reference>